<proteinExistence type="predicted"/>
<protein>
    <submittedName>
        <fullName evidence="1">Uncharacterized protein</fullName>
    </submittedName>
</protein>
<evidence type="ECO:0000313" key="2">
    <source>
        <dbReference type="Proteomes" id="UP000027432"/>
    </source>
</evidence>
<reference evidence="1 2" key="1">
    <citation type="submission" date="2013-07" db="EMBL/GenBank/DDBJ databases">
        <title>Thioclava pacifica DSM 10166 Genome Sequencing.</title>
        <authorList>
            <person name="Lai Q."/>
            <person name="Shao Z."/>
        </authorList>
    </citation>
    <scope>NUCLEOTIDE SEQUENCE [LARGE SCALE GENOMIC DNA]</scope>
    <source>
        <strain evidence="1 2">DSM 10166</strain>
    </source>
</reference>
<accession>A0A074J2L5</accession>
<organism evidence="1 2">
    <name type="scientific">Thioclava pacifica DSM 10166</name>
    <dbReference type="NCBI Taxonomy" id="1353537"/>
    <lineage>
        <taxon>Bacteria</taxon>
        <taxon>Pseudomonadati</taxon>
        <taxon>Pseudomonadota</taxon>
        <taxon>Alphaproteobacteria</taxon>
        <taxon>Rhodobacterales</taxon>
        <taxon>Paracoccaceae</taxon>
        <taxon>Thioclava</taxon>
    </lineage>
</organism>
<name>A0A074J2L5_9RHOB</name>
<comment type="caution">
    <text evidence="1">The sequence shown here is derived from an EMBL/GenBank/DDBJ whole genome shotgun (WGS) entry which is preliminary data.</text>
</comment>
<dbReference type="Proteomes" id="UP000027432">
    <property type="component" value="Unassembled WGS sequence"/>
</dbReference>
<dbReference type="PROSITE" id="PS51257">
    <property type="entry name" value="PROKAR_LIPOPROTEIN"/>
    <property type="match status" value="1"/>
</dbReference>
<dbReference type="AlphaFoldDB" id="A0A074J2L5"/>
<dbReference type="RefSeq" id="WP_038079082.1">
    <property type="nucleotide sequence ID" value="NZ_AUND01000038.1"/>
</dbReference>
<sequence length="141" mass="15059">MARHGIGKISRRAAFAGAALLALVACVPEPPRGGGHPSKLDGAWLGTYTPFPSIAQMYRACTKGYGGMRIANGRLSGEATNRYGASYSIAGRVVGKDRIEGNFFYRGRKVGSLKGHLEKGRIVGNYDSIGGCKGTWVARRR</sequence>
<gene>
    <name evidence="1" type="ORF">TP2_12045</name>
</gene>
<dbReference type="OrthoDB" id="9936323at2"/>
<keyword evidence="2" id="KW-1185">Reference proteome</keyword>
<dbReference type="STRING" id="1353537.TP2_12045"/>
<dbReference type="EMBL" id="AUND01000038">
    <property type="protein sequence ID" value="KEO51621.1"/>
    <property type="molecule type" value="Genomic_DNA"/>
</dbReference>
<evidence type="ECO:0000313" key="1">
    <source>
        <dbReference type="EMBL" id="KEO51621.1"/>
    </source>
</evidence>